<accession>I5B759</accession>
<feature type="domain" description="Transposase IS66 central" evidence="2">
    <location>
        <begin position="347"/>
        <end position="475"/>
    </location>
</feature>
<reference evidence="3 4" key="2">
    <citation type="submission" date="2012-02" db="EMBL/GenBank/DDBJ databases">
        <title>Improved High-Quality Draft sequence of Desulfobacter postgatei 2ac9.</title>
        <authorList>
            <consortium name="US DOE Joint Genome Institute"/>
            <person name="Lucas S."/>
            <person name="Han J."/>
            <person name="Lapidus A."/>
            <person name="Cheng J.-F."/>
            <person name="Goodwin L."/>
            <person name="Pitluck S."/>
            <person name="Peters L."/>
            <person name="Ovchinnikova G."/>
            <person name="Held B."/>
            <person name="Detter J.C."/>
            <person name="Han C."/>
            <person name="Tapia R."/>
            <person name="Land M."/>
            <person name="Hauser L."/>
            <person name="Kyrpides N."/>
            <person name="Ivanova N."/>
            <person name="Pagani I."/>
            <person name="Orellana R."/>
            <person name="Lovley D."/>
            <person name="Woyke T."/>
        </authorList>
    </citation>
    <scope>NUCLEOTIDE SEQUENCE [LARGE SCALE GENOMIC DNA]</scope>
    <source>
        <strain evidence="3 4">2ac9</strain>
    </source>
</reference>
<evidence type="ECO:0000313" key="3">
    <source>
        <dbReference type="EMBL" id="EIM65322.1"/>
    </source>
</evidence>
<sequence length="526" mass="59981">MTVKIPKIDQIPVEEQTSWVLTLLECINALAEENQALRDEIARLKGEKPRPKIKPSSLEGNHKKPESSEKRPGSAKRHKTQSLEIHEIVKVAPENLPSGSTFKGYKDFVVQGLEMKPHNIRYRLERWETPDGRTLTGKLSAELNGSHFDVYLKRFILYQYYHGHVTQPILLEQLHDIGFDISSGQLSNIIIENHDAFHDEKDAILDIGLSVSTHINVDDTTARHEGQNGYCTHIGNEFFATFHSTDSKSRINFLKLLQAGRTDYIINASALSYMISQGLPQDSLTLVTSKLLTVCKDDIAWDEFVKLLGIEKPLHIKIITEGALVGSLIEHGFNTDMVIVSDDAGQFNVLIHALCWIHAERLINKLIGLTDKQKEAVKSIRSDIWDLYASLKNFKEQPDDQKKADIEAQFDKIFTQKTCFASLNNALKRIYRNKPELLRVLDFPHIPLHNNTSENDIRDYVKRRKVSGSTRNDLGRRCRDTFTSLKKTCRKLNVSFWDYLEDRLSGLNEIPYLSDLIINKALNLSV</sequence>
<dbReference type="InterPro" id="IPR004291">
    <property type="entry name" value="Transposase_IS66_central"/>
</dbReference>
<dbReference type="EMBL" id="CM001488">
    <property type="protein sequence ID" value="EIM65322.1"/>
    <property type="molecule type" value="Genomic_DNA"/>
</dbReference>
<protein>
    <submittedName>
        <fullName evidence="3">Transposase IS66 family</fullName>
    </submittedName>
</protein>
<dbReference type="PANTHER" id="PTHR33678">
    <property type="entry name" value="BLL1576 PROTEIN"/>
    <property type="match status" value="1"/>
</dbReference>
<evidence type="ECO:0000259" key="2">
    <source>
        <dbReference type="Pfam" id="PF03050"/>
    </source>
</evidence>
<dbReference type="RefSeq" id="WP_004075397.1">
    <property type="nucleotide sequence ID" value="NZ_CM001488.1"/>
</dbReference>
<proteinExistence type="predicted"/>
<dbReference type="Proteomes" id="UP000005778">
    <property type="component" value="Chromosome"/>
</dbReference>
<feature type="region of interest" description="Disordered" evidence="1">
    <location>
        <begin position="42"/>
        <end position="80"/>
    </location>
</feature>
<feature type="compositionally biased region" description="Basic and acidic residues" evidence="1">
    <location>
        <begin position="60"/>
        <end position="72"/>
    </location>
</feature>
<dbReference type="HOGENOM" id="CLU_039724_1_0_7"/>
<dbReference type="AlphaFoldDB" id="I5B759"/>
<reference evidence="3 4" key="1">
    <citation type="submission" date="2011-09" db="EMBL/GenBank/DDBJ databases">
        <authorList>
            <consortium name="US DOE Joint Genome Institute (JGI-PGF)"/>
            <person name="Lucas S."/>
            <person name="Han J."/>
            <person name="Lapidus A."/>
            <person name="Cheng J.-F."/>
            <person name="Goodwin L."/>
            <person name="Pitluck S."/>
            <person name="Peters L."/>
            <person name="Land M.L."/>
            <person name="Hauser L."/>
            <person name="Orellana R."/>
            <person name="Lovley D."/>
            <person name="Woyke T.J."/>
        </authorList>
    </citation>
    <scope>NUCLEOTIDE SEQUENCE [LARGE SCALE GENOMIC DNA]</scope>
    <source>
        <strain evidence="3 4">2ac9</strain>
    </source>
</reference>
<dbReference type="eggNOG" id="COG4467">
    <property type="taxonomic scope" value="Bacteria"/>
</dbReference>
<dbReference type="Pfam" id="PF03050">
    <property type="entry name" value="DDE_Tnp_IS66"/>
    <property type="match status" value="1"/>
</dbReference>
<organism evidence="3 4">
    <name type="scientific">Desulfobacter postgatei 2ac9</name>
    <dbReference type="NCBI Taxonomy" id="879212"/>
    <lineage>
        <taxon>Bacteria</taxon>
        <taxon>Pseudomonadati</taxon>
        <taxon>Thermodesulfobacteriota</taxon>
        <taxon>Desulfobacteria</taxon>
        <taxon>Desulfobacterales</taxon>
        <taxon>Desulfobacteraceae</taxon>
        <taxon>Desulfobacter</taxon>
    </lineage>
</organism>
<evidence type="ECO:0000313" key="4">
    <source>
        <dbReference type="Proteomes" id="UP000005778"/>
    </source>
</evidence>
<name>I5B759_9BACT</name>
<dbReference type="InterPro" id="IPR052344">
    <property type="entry name" value="Transposase-related"/>
</dbReference>
<keyword evidence="4" id="KW-1185">Reference proteome</keyword>
<dbReference type="PANTHER" id="PTHR33678:SF2">
    <property type="match status" value="1"/>
</dbReference>
<evidence type="ECO:0000256" key="1">
    <source>
        <dbReference type="SAM" id="MobiDB-lite"/>
    </source>
</evidence>
<gene>
    <name evidence="3" type="ORF">DespoDRAFT_03566</name>
</gene>
<dbReference type="STRING" id="879212.DespoDRAFT_03566"/>